<proteinExistence type="predicted"/>
<accession>A0A915PA55</accession>
<dbReference type="AlphaFoldDB" id="A0A915PA55"/>
<organism evidence="2 3">
    <name type="scientific">Meloidogyne floridensis</name>
    <dbReference type="NCBI Taxonomy" id="298350"/>
    <lineage>
        <taxon>Eukaryota</taxon>
        <taxon>Metazoa</taxon>
        <taxon>Ecdysozoa</taxon>
        <taxon>Nematoda</taxon>
        <taxon>Chromadorea</taxon>
        <taxon>Rhabditida</taxon>
        <taxon>Tylenchina</taxon>
        <taxon>Tylenchomorpha</taxon>
        <taxon>Tylenchoidea</taxon>
        <taxon>Meloidogynidae</taxon>
        <taxon>Meloidogyninae</taxon>
        <taxon>Meloidogyne</taxon>
    </lineage>
</organism>
<keyword evidence="1" id="KW-0812">Transmembrane</keyword>
<dbReference type="Proteomes" id="UP000887560">
    <property type="component" value="Unplaced"/>
</dbReference>
<sequence>MPFNYYFKLIYLTIFFYFCLIYFDNVFAIKQNLKTIGKRFKTQNDIEKVKNEHCWEKKINLNIEQIFDCLYLLINICSWEIPEIIVINLEEELNSELLNILPKKLIVDENEINIGGLLAKELWKAKDLKEFLNDKTKEFLIEIKSKIENFELNIKNKKIKGIIKILGEMDKSKFNLTNLSFNKKKENKINKIILKILKKQYKLIIQIYEKIITFKKTKIENNSEILFQQKRIKILKNSAKEQKYLEKALNKYKIEKNLKNEVFVEFAFMYAKNGLLRFGILEEINEEEFTLLANEKLENDKGIDENKAEIYKKLTERELPFEEESAIKNDDSFTSIWNDEYKELIIEREENDENYFKEIEKVLEEIEWNILIGGIFKIKEFDSNEEVKGDNEIKAIIPLKKIKNNKKFTKKFVENCLNYLMCGTKLRTKSLGILENMPKIKLN</sequence>
<feature type="transmembrane region" description="Helical" evidence="1">
    <location>
        <begin position="6"/>
        <end position="29"/>
    </location>
</feature>
<keyword evidence="1" id="KW-1133">Transmembrane helix</keyword>
<evidence type="ECO:0000313" key="3">
    <source>
        <dbReference type="WBParaSite" id="scf7180000424844.g14139"/>
    </source>
</evidence>
<dbReference type="WBParaSite" id="scf7180000424844.g14139">
    <property type="protein sequence ID" value="scf7180000424844.g14139"/>
    <property type="gene ID" value="scf7180000424844.g14139"/>
</dbReference>
<reference evidence="3" key="1">
    <citation type="submission" date="2022-11" db="UniProtKB">
        <authorList>
            <consortium name="WormBaseParasite"/>
        </authorList>
    </citation>
    <scope>IDENTIFICATION</scope>
</reference>
<keyword evidence="1" id="KW-0472">Membrane</keyword>
<evidence type="ECO:0000313" key="2">
    <source>
        <dbReference type="Proteomes" id="UP000887560"/>
    </source>
</evidence>
<protein>
    <submittedName>
        <fullName evidence="3">Uncharacterized protein</fullName>
    </submittedName>
</protein>
<name>A0A915PA55_9BILA</name>
<evidence type="ECO:0000256" key="1">
    <source>
        <dbReference type="SAM" id="Phobius"/>
    </source>
</evidence>
<keyword evidence="2" id="KW-1185">Reference proteome</keyword>